<proteinExistence type="inferred from homology"/>
<evidence type="ECO:0000256" key="1">
    <source>
        <dbReference type="ARBA" id="ARBA00009238"/>
    </source>
</evidence>
<dbReference type="PANTHER" id="PTHR38537:SF16">
    <property type="entry name" value="CALPONIN-HOMOLOGY (CH) DOMAIN-CONTAINING PROTEIN"/>
    <property type="match status" value="1"/>
</dbReference>
<dbReference type="Proteomes" id="UP001331761">
    <property type="component" value="Unassembled WGS sequence"/>
</dbReference>
<evidence type="ECO:0000256" key="2">
    <source>
        <dbReference type="ARBA" id="ARBA00022737"/>
    </source>
</evidence>
<feature type="compositionally biased region" description="Basic and acidic residues" evidence="4">
    <location>
        <begin position="301"/>
        <end position="321"/>
    </location>
</feature>
<dbReference type="PANTHER" id="PTHR38537">
    <property type="entry name" value="JITTERBUG, ISOFORM N"/>
    <property type="match status" value="1"/>
</dbReference>
<evidence type="ECO:0000313" key="5">
    <source>
        <dbReference type="EMBL" id="KAK5975836.1"/>
    </source>
</evidence>
<evidence type="ECO:0000313" key="6">
    <source>
        <dbReference type="Proteomes" id="UP001331761"/>
    </source>
</evidence>
<accession>A0AAN8FAN9</accession>
<reference evidence="5 6" key="1">
    <citation type="submission" date="2019-10" db="EMBL/GenBank/DDBJ databases">
        <title>Assembly and Annotation for the nematode Trichostrongylus colubriformis.</title>
        <authorList>
            <person name="Martin J."/>
        </authorList>
    </citation>
    <scope>NUCLEOTIDE SEQUENCE [LARGE SCALE GENOMIC DNA]</scope>
    <source>
        <strain evidence="5">G859</strain>
        <tissue evidence="5">Whole worm</tissue>
    </source>
</reference>
<dbReference type="AlphaFoldDB" id="A0AAN8FAN9"/>
<dbReference type="InterPro" id="IPR013783">
    <property type="entry name" value="Ig-like_fold"/>
</dbReference>
<feature type="repeat" description="Filamin" evidence="3">
    <location>
        <begin position="105"/>
        <end position="188"/>
    </location>
</feature>
<dbReference type="EMBL" id="WIXE01012570">
    <property type="protein sequence ID" value="KAK5975836.1"/>
    <property type="molecule type" value="Genomic_DNA"/>
</dbReference>
<gene>
    <name evidence="5" type="ORF">GCK32_009311</name>
</gene>
<protein>
    <submittedName>
        <fullName evidence="5">Uncharacterized protein</fullName>
    </submittedName>
</protein>
<dbReference type="SMART" id="SM00557">
    <property type="entry name" value="IG_FLMN"/>
    <property type="match status" value="4"/>
</dbReference>
<dbReference type="InterPro" id="IPR001298">
    <property type="entry name" value="Filamin/ABP280_rpt"/>
</dbReference>
<keyword evidence="6" id="KW-1185">Reference proteome</keyword>
<comment type="caution">
    <text evidence="5">The sequence shown here is derived from an EMBL/GenBank/DDBJ whole genome shotgun (WGS) entry which is preliminary data.</text>
</comment>
<dbReference type="PROSITE" id="PS50194">
    <property type="entry name" value="FILAMIN_REPEAT"/>
    <property type="match status" value="5"/>
</dbReference>
<dbReference type="InterPro" id="IPR014756">
    <property type="entry name" value="Ig_E-set"/>
</dbReference>
<dbReference type="Gene3D" id="2.60.40.10">
    <property type="entry name" value="Immunoglobulins"/>
    <property type="match status" value="5"/>
</dbReference>
<dbReference type="GO" id="GO:0051015">
    <property type="term" value="F:actin filament binding"/>
    <property type="evidence" value="ECO:0007669"/>
    <property type="project" value="InterPro"/>
</dbReference>
<dbReference type="Pfam" id="PF00630">
    <property type="entry name" value="Filamin"/>
    <property type="match status" value="5"/>
</dbReference>
<feature type="region of interest" description="Disordered" evidence="4">
    <location>
        <begin position="283"/>
        <end position="325"/>
    </location>
</feature>
<evidence type="ECO:0000256" key="4">
    <source>
        <dbReference type="SAM" id="MobiDB-lite"/>
    </source>
</evidence>
<feature type="repeat" description="Filamin" evidence="3">
    <location>
        <begin position="328"/>
        <end position="369"/>
    </location>
</feature>
<feature type="region of interest" description="Disordered" evidence="4">
    <location>
        <begin position="1"/>
        <end position="83"/>
    </location>
</feature>
<sequence length="597" mass="64980">QHGYGKRSSHEPVEIQEPASDIRDDVIEMAGSKDDIRDRPVDVGTHVQALEPVAELPQSPAPSTKSTPHTTPKTSMKFKKDGKDAKPFEFGKSKFSSKHEVVKRGKDVEVKLENLKLSKDDALRVVVLPPMRNQIVASGATQPEVETKVKKSGSKYEISFKPTEVGTHKVFAYVNEIPHPLSPFPIRVYDSSEIIVGEIPARSNLNDTVEFTVDAGRAGFGNLEMAIKDADGIIIPSHVAQLESGTAKFLVTFTPTSKGQHTVNITFNKEVLKNSPFEVLITDPPAPLNDTVDGSASPSLSKKDTKKEKEDKKKEEKEHNKKNQIGTEIIEIEPGIMQVNFTPQVVGDHDIEVKYGGVPVTAIPFTCRAYDPTKIKVGAIPKGLLDKPVYFTVDASEAGVGNLEVAVNDGRVPSMAHALGQHRYDISFVPKESADHTITIRFNNEPVPGSPFTCQLVSAAQASASGTGLERVPVDEVTEIKIQTTASDAQPEVRVRDPQDAARAGAGNMEIIVSVDNRNVPNFVQAEGQAKFKVSFTPQEAKEHVISVRFNGVSVPGERNRNRTHSNTGLSLAMTLVGFCKPHRSSYMKTSSVTAFA</sequence>
<dbReference type="SUPFAM" id="SSF81296">
    <property type="entry name" value="E set domains"/>
    <property type="match status" value="5"/>
</dbReference>
<organism evidence="5 6">
    <name type="scientific">Trichostrongylus colubriformis</name>
    <name type="common">Black scour worm</name>
    <dbReference type="NCBI Taxonomy" id="6319"/>
    <lineage>
        <taxon>Eukaryota</taxon>
        <taxon>Metazoa</taxon>
        <taxon>Ecdysozoa</taxon>
        <taxon>Nematoda</taxon>
        <taxon>Chromadorea</taxon>
        <taxon>Rhabditida</taxon>
        <taxon>Rhabditina</taxon>
        <taxon>Rhabditomorpha</taxon>
        <taxon>Strongyloidea</taxon>
        <taxon>Trichostrongylidae</taxon>
        <taxon>Trichostrongylus</taxon>
    </lineage>
</organism>
<feature type="repeat" description="Filamin" evidence="3">
    <location>
        <begin position="379"/>
        <end position="456"/>
    </location>
</feature>
<dbReference type="InterPro" id="IPR017868">
    <property type="entry name" value="Filamin/ABP280_repeat-like"/>
</dbReference>
<evidence type="ECO:0000256" key="3">
    <source>
        <dbReference type="PROSITE-ProRule" id="PRU00087"/>
    </source>
</evidence>
<dbReference type="InterPro" id="IPR044801">
    <property type="entry name" value="Filamin"/>
</dbReference>
<comment type="similarity">
    <text evidence="1">Belongs to the filamin family.</text>
</comment>
<feature type="non-terminal residue" evidence="5">
    <location>
        <position position="1"/>
    </location>
</feature>
<feature type="compositionally biased region" description="Basic and acidic residues" evidence="4">
    <location>
        <begin position="20"/>
        <end position="41"/>
    </location>
</feature>
<feature type="repeat" description="Filamin" evidence="3">
    <location>
        <begin position="454"/>
        <end position="564"/>
    </location>
</feature>
<name>A0AAN8FAN9_TRICO</name>
<keyword evidence="2" id="KW-0677">Repeat</keyword>
<dbReference type="GO" id="GO:0030036">
    <property type="term" value="P:actin cytoskeleton organization"/>
    <property type="evidence" value="ECO:0007669"/>
    <property type="project" value="InterPro"/>
</dbReference>
<feature type="repeat" description="Filamin" evidence="3">
    <location>
        <begin position="186"/>
        <end position="281"/>
    </location>
</feature>
<feature type="compositionally biased region" description="Low complexity" evidence="4">
    <location>
        <begin position="61"/>
        <end position="75"/>
    </location>
</feature>